<dbReference type="Proteomes" id="UP000572863">
    <property type="component" value="Unassembled WGS sequence"/>
</dbReference>
<reference evidence="3 4" key="1">
    <citation type="submission" date="2020-04" db="EMBL/GenBank/DDBJ databases">
        <title>Molecular characterization of pseudomonads from Agaricus bisporus reveal novel blotch 2 pathogens in Western Europe.</title>
        <authorList>
            <person name="Taparia T."/>
            <person name="Krijger M."/>
            <person name="Haynes E."/>
            <person name="Elpinstone J.G."/>
            <person name="Noble R."/>
            <person name="Van Der Wolf J."/>
        </authorList>
    </citation>
    <scope>NUCLEOTIDE SEQUENCE [LARGE SCALE GENOMIC DNA]</scope>
    <source>
        <strain evidence="1 3">P7774</strain>
        <strain evidence="2 4">P8021</strain>
    </source>
</reference>
<gene>
    <name evidence="1" type="ORF">HX871_23960</name>
    <name evidence="2" type="ORF">HX893_07645</name>
</gene>
<sequence length="173" mass="19735">MKARKRYVRIYGRSPAFFPYKDARVYGFDFLMRAEPDRIYACLACASGFGYEKVCVIWDAARGFFSESAIEAHLRAMLFSGQFSLRQMRDDLVLTDGGDGIREECPEKEHSLMKVLSRLVRERVRGCPVDLDYPWSDQSGLGWADLTDQMRALLATEGSEVIWELTLAEDLGL</sequence>
<dbReference type="RefSeq" id="WP_177061370.1">
    <property type="nucleotide sequence ID" value="NZ_JACARY010000056.1"/>
</dbReference>
<evidence type="ECO:0000313" key="1">
    <source>
        <dbReference type="EMBL" id="NWD97490.1"/>
    </source>
</evidence>
<accession>A0A7Y8KHC2</accession>
<name>A0A7Y8KHC2_9PSED</name>
<organism evidence="2 4">
    <name type="scientific">Pseudomonas reactans</name>
    <dbReference type="NCBI Taxonomy" id="117680"/>
    <lineage>
        <taxon>Bacteria</taxon>
        <taxon>Pseudomonadati</taxon>
        <taxon>Pseudomonadota</taxon>
        <taxon>Gammaproteobacteria</taxon>
        <taxon>Pseudomonadales</taxon>
        <taxon>Pseudomonadaceae</taxon>
        <taxon>Pseudomonas</taxon>
    </lineage>
</organism>
<protein>
    <submittedName>
        <fullName evidence="2">Uncharacterized protein</fullName>
    </submittedName>
</protein>
<evidence type="ECO:0000313" key="4">
    <source>
        <dbReference type="Proteomes" id="UP000585226"/>
    </source>
</evidence>
<evidence type="ECO:0000313" key="2">
    <source>
        <dbReference type="EMBL" id="NWE88000.1"/>
    </source>
</evidence>
<dbReference type="EMBL" id="JACARY010000056">
    <property type="protein sequence ID" value="NWD97490.1"/>
    <property type="molecule type" value="Genomic_DNA"/>
</dbReference>
<comment type="caution">
    <text evidence="2">The sequence shown here is derived from an EMBL/GenBank/DDBJ whole genome shotgun (WGS) entry which is preliminary data.</text>
</comment>
<dbReference type="Proteomes" id="UP000585226">
    <property type="component" value="Unassembled WGS sequence"/>
</dbReference>
<dbReference type="EMBL" id="JACASD010000016">
    <property type="protein sequence ID" value="NWE88000.1"/>
    <property type="molecule type" value="Genomic_DNA"/>
</dbReference>
<dbReference type="AlphaFoldDB" id="A0A7Y8KHC2"/>
<proteinExistence type="predicted"/>
<evidence type="ECO:0000313" key="3">
    <source>
        <dbReference type="Proteomes" id="UP000572863"/>
    </source>
</evidence>
<keyword evidence="3" id="KW-1185">Reference proteome</keyword>